<proteinExistence type="predicted"/>
<accession>A0A8S5PCS0</accession>
<evidence type="ECO:0000313" key="1">
    <source>
        <dbReference type="EMBL" id="DAE04870.1"/>
    </source>
</evidence>
<protein>
    <submittedName>
        <fullName evidence="1">Uncharacterized protein</fullName>
    </submittedName>
</protein>
<organism evidence="1">
    <name type="scientific">Siphoviridae sp. ctPxx43</name>
    <dbReference type="NCBI Taxonomy" id="2825489"/>
    <lineage>
        <taxon>Viruses</taxon>
        <taxon>Duplodnaviria</taxon>
        <taxon>Heunggongvirae</taxon>
        <taxon>Uroviricota</taxon>
        <taxon>Caudoviricetes</taxon>
    </lineage>
</organism>
<name>A0A8S5PCS0_9CAUD</name>
<dbReference type="EMBL" id="BK015396">
    <property type="protein sequence ID" value="DAE04870.1"/>
    <property type="molecule type" value="Genomic_DNA"/>
</dbReference>
<reference evidence="1" key="1">
    <citation type="journal article" date="2021" name="Proc. Natl. Acad. Sci. U.S.A.">
        <title>A Catalog of Tens of Thousands of Viruses from Human Metagenomes Reveals Hidden Associations with Chronic Diseases.</title>
        <authorList>
            <person name="Tisza M.J."/>
            <person name="Buck C.B."/>
        </authorList>
    </citation>
    <scope>NUCLEOTIDE SEQUENCE</scope>
    <source>
        <strain evidence="1">CtPxx43</strain>
    </source>
</reference>
<sequence>MPDGGNPFFVISETNQPLCSVRVGNTDLLSVGREYRLAVLARRVEDTVLLFRTCL</sequence>